<dbReference type="Gene3D" id="1.25.40.10">
    <property type="entry name" value="Tetratricopeptide repeat domain"/>
    <property type="match status" value="2"/>
</dbReference>
<dbReference type="Proteomes" id="UP001162734">
    <property type="component" value="Chromosome"/>
</dbReference>
<dbReference type="InterPro" id="IPR019734">
    <property type="entry name" value="TPR_rpt"/>
</dbReference>
<dbReference type="EMBL" id="AP025592">
    <property type="protein sequence ID" value="BDG08487.1"/>
    <property type="molecule type" value="Genomic_DNA"/>
</dbReference>
<feature type="repeat" description="TPR" evidence="3">
    <location>
        <begin position="127"/>
        <end position="160"/>
    </location>
</feature>
<keyword evidence="6" id="KW-1185">Reference proteome</keyword>
<keyword evidence="2 3" id="KW-0802">TPR repeat</keyword>
<feature type="signal peptide" evidence="4">
    <location>
        <begin position="1"/>
        <end position="18"/>
    </location>
</feature>
<dbReference type="Pfam" id="PF13432">
    <property type="entry name" value="TPR_16"/>
    <property type="match status" value="1"/>
</dbReference>
<dbReference type="Pfam" id="PF07719">
    <property type="entry name" value="TPR_2"/>
    <property type="match status" value="1"/>
</dbReference>
<dbReference type="PROSITE" id="PS50293">
    <property type="entry name" value="TPR_REGION"/>
    <property type="match status" value="1"/>
</dbReference>
<feature type="repeat" description="TPR" evidence="3">
    <location>
        <begin position="93"/>
        <end position="126"/>
    </location>
</feature>
<dbReference type="PANTHER" id="PTHR44998:SF1">
    <property type="entry name" value="UDP-N-ACETYLGLUCOSAMINE--PEPTIDE N-ACETYLGLUCOSAMINYLTRANSFERASE 110 KDA SUBUNIT"/>
    <property type="match status" value="1"/>
</dbReference>
<dbReference type="SUPFAM" id="SSF48452">
    <property type="entry name" value="TPR-like"/>
    <property type="match status" value="1"/>
</dbReference>
<evidence type="ECO:0008006" key="7">
    <source>
        <dbReference type="Google" id="ProtNLM"/>
    </source>
</evidence>
<dbReference type="SMART" id="SM00028">
    <property type="entry name" value="TPR"/>
    <property type="match status" value="4"/>
</dbReference>
<dbReference type="InterPro" id="IPR011990">
    <property type="entry name" value="TPR-like_helical_dom_sf"/>
</dbReference>
<name>A0ABN6N5M3_9BACT</name>
<feature type="repeat" description="TPR" evidence="3">
    <location>
        <begin position="191"/>
        <end position="224"/>
    </location>
</feature>
<evidence type="ECO:0000256" key="1">
    <source>
        <dbReference type="ARBA" id="ARBA00022737"/>
    </source>
</evidence>
<dbReference type="InterPro" id="IPR013105">
    <property type="entry name" value="TPR_2"/>
</dbReference>
<sequence length="250" mass="26844">MRSPLVLAALLALGCAHAPPQQGGYVARKAMAAELVRRGDWSQAFPLVQSLHAEDPADADVVALRGIVYREQGLLKEAQADLEEAVRKLPRSAAAHAALGLLYDRVGRTGESIAEHRKAVELVPGNAGYLNNLGFSLFAHGRARDAVPVLQEALRADPTQPRIRNNLGFALARTGDFAGAAEQFQMGGTPAEAKNNLGFAYERQGNLAQAYQLYREAVRADPALERARANLDHAARKLGKPAVAEPDSRS</sequence>
<gene>
    <name evidence="5" type="ORF">AMPC_16000</name>
</gene>
<reference evidence="6" key="1">
    <citation type="journal article" date="2022" name="Int. J. Syst. Evol. Microbiol.">
        <title>Anaeromyxobacter oryzae sp. nov., Anaeromyxobacter diazotrophicus sp. nov. and Anaeromyxobacter paludicola sp. nov., isolated from paddy soils.</title>
        <authorList>
            <person name="Itoh H."/>
            <person name="Xu Z."/>
            <person name="Mise K."/>
            <person name="Masuda Y."/>
            <person name="Ushijima N."/>
            <person name="Hayakawa C."/>
            <person name="Shiratori Y."/>
            <person name="Senoo K."/>
        </authorList>
    </citation>
    <scope>NUCLEOTIDE SEQUENCE [LARGE SCALE GENOMIC DNA]</scope>
    <source>
        <strain evidence="6">Red630</strain>
    </source>
</reference>
<dbReference type="Pfam" id="PF14559">
    <property type="entry name" value="TPR_19"/>
    <property type="match status" value="1"/>
</dbReference>
<evidence type="ECO:0000256" key="2">
    <source>
        <dbReference type="ARBA" id="ARBA00022803"/>
    </source>
</evidence>
<proteinExistence type="predicted"/>
<dbReference type="PANTHER" id="PTHR44998">
    <property type="match status" value="1"/>
</dbReference>
<feature type="chain" id="PRO_5047041866" description="Tetratricopeptide repeat protein" evidence="4">
    <location>
        <begin position="19"/>
        <end position="250"/>
    </location>
</feature>
<protein>
    <recommendedName>
        <fullName evidence="7">Tetratricopeptide repeat protein</fullName>
    </recommendedName>
</protein>
<keyword evidence="4" id="KW-0732">Signal</keyword>
<accession>A0ABN6N5M3</accession>
<keyword evidence="1" id="KW-0677">Repeat</keyword>
<evidence type="ECO:0000256" key="3">
    <source>
        <dbReference type="PROSITE-ProRule" id="PRU00339"/>
    </source>
</evidence>
<dbReference type="RefSeq" id="WP_248345663.1">
    <property type="nucleotide sequence ID" value="NZ_AP025592.1"/>
</dbReference>
<dbReference type="PROSITE" id="PS50005">
    <property type="entry name" value="TPR"/>
    <property type="match status" value="3"/>
</dbReference>
<evidence type="ECO:0000256" key="4">
    <source>
        <dbReference type="SAM" id="SignalP"/>
    </source>
</evidence>
<evidence type="ECO:0000313" key="6">
    <source>
        <dbReference type="Proteomes" id="UP001162734"/>
    </source>
</evidence>
<dbReference type="PROSITE" id="PS51257">
    <property type="entry name" value="PROKAR_LIPOPROTEIN"/>
    <property type="match status" value="1"/>
</dbReference>
<evidence type="ECO:0000313" key="5">
    <source>
        <dbReference type="EMBL" id="BDG08487.1"/>
    </source>
</evidence>
<organism evidence="5 6">
    <name type="scientific">Anaeromyxobacter paludicola</name>
    <dbReference type="NCBI Taxonomy" id="2918171"/>
    <lineage>
        <taxon>Bacteria</taxon>
        <taxon>Pseudomonadati</taxon>
        <taxon>Myxococcota</taxon>
        <taxon>Myxococcia</taxon>
        <taxon>Myxococcales</taxon>
        <taxon>Cystobacterineae</taxon>
        <taxon>Anaeromyxobacteraceae</taxon>
        <taxon>Anaeromyxobacter</taxon>
    </lineage>
</organism>